<dbReference type="InterPro" id="IPR014710">
    <property type="entry name" value="RmlC-like_jellyroll"/>
</dbReference>
<proteinExistence type="predicted"/>
<name>A0A1G7XTC9_9PROT</name>
<evidence type="ECO:0000256" key="1">
    <source>
        <dbReference type="ARBA" id="ARBA00023125"/>
    </source>
</evidence>
<dbReference type="SUPFAM" id="SSF51182">
    <property type="entry name" value="RmlC-like cupins"/>
    <property type="match status" value="1"/>
</dbReference>
<dbReference type="AlphaFoldDB" id="A0A1G7XTC9"/>
<dbReference type="STRING" id="83401.SAMN05421742_10388"/>
<evidence type="ECO:0000313" key="4">
    <source>
        <dbReference type="Proteomes" id="UP000217076"/>
    </source>
</evidence>
<protein>
    <submittedName>
        <fullName evidence="3">Helix-turn-helix</fullName>
    </submittedName>
</protein>
<evidence type="ECO:0000313" key="3">
    <source>
        <dbReference type="EMBL" id="SDG87356.1"/>
    </source>
</evidence>
<dbReference type="PANTHER" id="PTHR46797">
    <property type="entry name" value="HTH-TYPE TRANSCRIPTIONAL REGULATOR"/>
    <property type="match status" value="1"/>
</dbReference>
<dbReference type="GO" id="GO:0005829">
    <property type="term" value="C:cytosol"/>
    <property type="evidence" value="ECO:0007669"/>
    <property type="project" value="TreeGrafter"/>
</dbReference>
<dbReference type="InterPro" id="IPR001387">
    <property type="entry name" value="Cro/C1-type_HTH"/>
</dbReference>
<reference evidence="4" key="1">
    <citation type="submission" date="2016-10" db="EMBL/GenBank/DDBJ databases">
        <authorList>
            <person name="Varghese N."/>
            <person name="Submissions S."/>
        </authorList>
    </citation>
    <scope>NUCLEOTIDE SEQUENCE [LARGE SCALE GENOMIC DNA]</scope>
    <source>
        <strain evidence="4">930I</strain>
    </source>
</reference>
<feature type="domain" description="HTH cro/C1-type" evidence="2">
    <location>
        <begin position="11"/>
        <end position="65"/>
    </location>
</feature>
<dbReference type="EMBL" id="FNCV01000003">
    <property type="protein sequence ID" value="SDG87356.1"/>
    <property type="molecule type" value="Genomic_DNA"/>
</dbReference>
<evidence type="ECO:0000259" key="2">
    <source>
        <dbReference type="PROSITE" id="PS50943"/>
    </source>
</evidence>
<dbReference type="Pfam" id="PF01381">
    <property type="entry name" value="HTH_3"/>
    <property type="match status" value="1"/>
</dbReference>
<dbReference type="SMART" id="SM00530">
    <property type="entry name" value="HTH_XRE"/>
    <property type="match status" value="1"/>
</dbReference>
<dbReference type="PANTHER" id="PTHR46797:SF1">
    <property type="entry name" value="METHYLPHOSPHONATE SYNTHASE"/>
    <property type="match status" value="1"/>
</dbReference>
<gene>
    <name evidence="3" type="ORF">SAMN05421742_10388</name>
</gene>
<dbReference type="InterPro" id="IPR010982">
    <property type="entry name" value="Lambda_DNA-bd_dom_sf"/>
</dbReference>
<dbReference type="GO" id="GO:0003700">
    <property type="term" value="F:DNA-binding transcription factor activity"/>
    <property type="evidence" value="ECO:0007669"/>
    <property type="project" value="TreeGrafter"/>
</dbReference>
<dbReference type="CDD" id="cd00093">
    <property type="entry name" value="HTH_XRE"/>
    <property type="match status" value="1"/>
</dbReference>
<dbReference type="Gene3D" id="1.10.260.40">
    <property type="entry name" value="lambda repressor-like DNA-binding domains"/>
    <property type="match status" value="1"/>
</dbReference>
<dbReference type="SUPFAM" id="SSF47413">
    <property type="entry name" value="lambda repressor-like DNA-binding domains"/>
    <property type="match status" value="1"/>
</dbReference>
<dbReference type="InterPro" id="IPR011051">
    <property type="entry name" value="RmlC_Cupin_sf"/>
</dbReference>
<keyword evidence="1" id="KW-0238">DNA-binding</keyword>
<dbReference type="Gene3D" id="2.60.120.10">
    <property type="entry name" value="Jelly Rolls"/>
    <property type="match status" value="1"/>
</dbReference>
<dbReference type="CDD" id="cd02209">
    <property type="entry name" value="cupin_XRE_C"/>
    <property type="match status" value="1"/>
</dbReference>
<dbReference type="InterPro" id="IPR050807">
    <property type="entry name" value="TransReg_Diox_bact_type"/>
</dbReference>
<dbReference type="PROSITE" id="PS50943">
    <property type="entry name" value="HTH_CROC1"/>
    <property type="match status" value="1"/>
</dbReference>
<dbReference type="Proteomes" id="UP000217076">
    <property type="component" value="Unassembled WGS sequence"/>
</dbReference>
<accession>A0A1G7XTC9</accession>
<dbReference type="RefSeq" id="WP_092616762.1">
    <property type="nucleotide sequence ID" value="NZ_FNCV01000003.1"/>
</dbReference>
<sequence>MTPNALIARALRRERQHAGLSLSALAARAGLAKSTLSQLEAGQGNPSVETLWALATALGVPFSQLFQSPNPEAALIRAGEGTPLSAQATPFAATLLAAGGPGRRRDLYRLDLAGAARRQAEPHPAGTVEHAVVCQGRVRLGPLEALEELARGDYYRYAADRVHLYQGLSDDSVVLLVMESPA</sequence>
<keyword evidence="4" id="KW-1185">Reference proteome</keyword>
<organism evidence="3 4">
    <name type="scientific">Roseospirillum parvum</name>
    <dbReference type="NCBI Taxonomy" id="83401"/>
    <lineage>
        <taxon>Bacteria</taxon>
        <taxon>Pseudomonadati</taxon>
        <taxon>Pseudomonadota</taxon>
        <taxon>Alphaproteobacteria</taxon>
        <taxon>Rhodospirillales</taxon>
        <taxon>Rhodospirillaceae</taxon>
        <taxon>Roseospirillum</taxon>
    </lineage>
</organism>
<dbReference type="OrthoDB" id="9815697at2"/>
<dbReference type="GO" id="GO:0003677">
    <property type="term" value="F:DNA binding"/>
    <property type="evidence" value="ECO:0007669"/>
    <property type="project" value="UniProtKB-KW"/>
</dbReference>